<dbReference type="AlphaFoldDB" id="A0A840DRP5"/>
<dbReference type="InterPro" id="IPR018821">
    <property type="entry name" value="DUF294_put_nucleoTrafse_sb-bd"/>
</dbReference>
<dbReference type="InterPro" id="IPR043519">
    <property type="entry name" value="NT_sf"/>
</dbReference>
<sequence>MEPFDGLLKQIAEAETVNELNKIHRDAAYLLRNVIERDVIASLSRALSDVHDALVRKAIMLAEEETKRAAVGTPPEKWCWYVMGSLGRGEPTIWTDQDNGILFDCSREQEAEGYAFIQYLAKIGTSFLAEIGYPYCLGNVMATNRRWSQSVRDWEEQMSMYIHHHFPDDIRFLFIAMDMRPIYGAHELVYTGKKKLLEQLSSHSLLLKRMGEHVMFPYVPLGWFGNFQLERWGRYSGCLHLKQSGYVQLVNAVKFLSCVGNISAMTTWERIQWMERQSLLPVALVKQAQEAFMTFIYFRLKYSLEATGDYVPFSILSTSERARLKQAMKVAKKLQRVVMRQVRGWHDE</sequence>
<reference evidence="3 4" key="1">
    <citation type="submission" date="2020-08" db="EMBL/GenBank/DDBJ databases">
        <title>Genomic Encyclopedia of Type Strains, Phase IV (KMG-IV): sequencing the most valuable type-strain genomes for metagenomic binning, comparative biology and taxonomic classification.</title>
        <authorList>
            <person name="Goeker M."/>
        </authorList>
    </citation>
    <scope>NUCLEOTIDE SEQUENCE [LARGE SCALE GENOMIC DNA]</scope>
    <source>
        <strain evidence="3 4">DSM 17075</strain>
    </source>
</reference>
<dbReference type="Pfam" id="PF03445">
    <property type="entry name" value="DUF294"/>
    <property type="match status" value="1"/>
</dbReference>
<dbReference type="GO" id="GO:0008773">
    <property type="term" value="F:[protein-PII] uridylyltransferase activity"/>
    <property type="evidence" value="ECO:0007669"/>
    <property type="project" value="InterPro"/>
</dbReference>
<dbReference type="Pfam" id="PF10335">
    <property type="entry name" value="DUF294_C"/>
    <property type="match status" value="1"/>
</dbReference>
<gene>
    <name evidence="3" type="ORF">GGR02_002051</name>
</gene>
<feature type="domain" description="Protein-PII uridylyltransferase N-terminal" evidence="1">
    <location>
        <begin position="29"/>
        <end position="165"/>
    </location>
</feature>
<comment type="caution">
    <text evidence="3">The sequence shown here is derived from an EMBL/GenBank/DDBJ whole genome shotgun (WGS) entry which is preliminary data.</text>
</comment>
<name>A0A840DRP5_9BACL</name>
<feature type="domain" description="DUF294" evidence="2">
    <location>
        <begin position="205"/>
        <end position="340"/>
    </location>
</feature>
<dbReference type="Gene3D" id="3.30.460.10">
    <property type="entry name" value="Beta Polymerase, domain 2"/>
    <property type="match status" value="1"/>
</dbReference>
<dbReference type="EMBL" id="JACIDE010000013">
    <property type="protein sequence ID" value="MBB4074285.1"/>
    <property type="molecule type" value="Genomic_DNA"/>
</dbReference>
<dbReference type="RefSeq" id="WP_183184576.1">
    <property type="nucleotide sequence ID" value="NZ_BMNP01000012.1"/>
</dbReference>
<dbReference type="CDD" id="cd05401">
    <property type="entry name" value="NT_GlnE_GlnD_like"/>
    <property type="match status" value="1"/>
</dbReference>
<evidence type="ECO:0000313" key="3">
    <source>
        <dbReference type="EMBL" id="MBB4074285.1"/>
    </source>
</evidence>
<evidence type="ECO:0000259" key="2">
    <source>
        <dbReference type="Pfam" id="PF10335"/>
    </source>
</evidence>
<dbReference type="Proteomes" id="UP000559598">
    <property type="component" value="Unassembled WGS sequence"/>
</dbReference>
<keyword evidence="4" id="KW-1185">Reference proteome</keyword>
<organism evidence="3 4">
    <name type="scientific">Anoxybacteroides voinovskiense</name>
    <dbReference type="NCBI Taxonomy" id="230470"/>
    <lineage>
        <taxon>Bacteria</taxon>
        <taxon>Bacillati</taxon>
        <taxon>Bacillota</taxon>
        <taxon>Bacilli</taxon>
        <taxon>Bacillales</taxon>
        <taxon>Anoxybacillaceae</taxon>
        <taxon>Anoxybacteroides</taxon>
    </lineage>
</organism>
<evidence type="ECO:0000259" key="1">
    <source>
        <dbReference type="Pfam" id="PF03445"/>
    </source>
</evidence>
<accession>A0A840DRP5</accession>
<evidence type="ECO:0000313" key="4">
    <source>
        <dbReference type="Proteomes" id="UP000559598"/>
    </source>
</evidence>
<proteinExistence type="predicted"/>
<protein>
    <submittedName>
        <fullName evidence="3">Signal-transduction protein with cAMP-binding, CBS, and nucleotidyltransferase domain</fullName>
    </submittedName>
</protein>
<keyword evidence="3" id="KW-0808">Transferase</keyword>
<dbReference type="SUPFAM" id="SSF81301">
    <property type="entry name" value="Nucleotidyltransferase"/>
    <property type="match status" value="1"/>
</dbReference>
<dbReference type="InterPro" id="IPR005105">
    <property type="entry name" value="GlnD_Uridyltrans_N"/>
</dbReference>